<protein>
    <submittedName>
        <fullName evidence="8">POK25 protein</fullName>
    </submittedName>
</protein>
<keyword evidence="6" id="KW-0695">RNA-directed DNA polymerase</keyword>
<evidence type="ECO:0000256" key="5">
    <source>
        <dbReference type="ARBA" id="ARBA00022801"/>
    </source>
</evidence>
<accession>A0A7K8BRZ7</accession>
<keyword evidence="1" id="KW-0808">Transferase</keyword>
<comment type="caution">
    <text evidence="8">The sequence shown here is derived from an EMBL/GenBank/DDBJ whole genome shotgun (WGS) entry which is preliminary data.</text>
</comment>
<dbReference type="InterPro" id="IPR043502">
    <property type="entry name" value="DNA/RNA_pol_sf"/>
</dbReference>
<dbReference type="AlphaFoldDB" id="A0A7K8BRZ7"/>
<reference evidence="8 9" key="1">
    <citation type="submission" date="2019-09" db="EMBL/GenBank/DDBJ databases">
        <title>Bird 10,000 Genomes (B10K) Project - Family phase.</title>
        <authorList>
            <person name="Zhang G."/>
        </authorList>
    </citation>
    <scope>NUCLEOTIDE SEQUENCE [LARGE SCALE GENOMIC DNA]</scope>
    <source>
        <strain evidence="8">B10K-DU-029-40</strain>
        <tissue evidence="8">Muscle</tissue>
    </source>
</reference>
<dbReference type="PANTHER" id="PTHR41694">
    <property type="entry name" value="ENDOGENOUS RETROVIRUS GROUP K MEMBER POL PROTEIN"/>
    <property type="match status" value="1"/>
</dbReference>
<keyword evidence="2" id="KW-0548">Nucleotidyltransferase</keyword>
<feature type="domain" description="Reverse transcriptase thumb" evidence="7">
    <location>
        <begin position="15"/>
        <end position="66"/>
    </location>
</feature>
<keyword evidence="5" id="KW-0378">Hydrolase</keyword>
<gene>
    <name evidence="8" type="primary">Ervk25</name>
    <name evidence="8" type="ORF">RHALEU_R16195</name>
</gene>
<keyword evidence="9" id="KW-1185">Reference proteome</keyword>
<feature type="non-terminal residue" evidence="8">
    <location>
        <position position="66"/>
    </location>
</feature>
<evidence type="ECO:0000256" key="1">
    <source>
        <dbReference type="ARBA" id="ARBA00022679"/>
    </source>
</evidence>
<dbReference type="Pfam" id="PF06817">
    <property type="entry name" value="RVT_thumb"/>
    <property type="match status" value="1"/>
</dbReference>
<name>A0A7K8BRZ7_9CORV</name>
<organism evidence="8 9">
    <name type="scientific">Rhagologus leucostigma</name>
    <dbReference type="NCBI Taxonomy" id="156170"/>
    <lineage>
        <taxon>Eukaryota</taxon>
        <taxon>Metazoa</taxon>
        <taxon>Chordata</taxon>
        <taxon>Craniata</taxon>
        <taxon>Vertebrata</taxon>
        <taxon>Euteleostomi</taxon>
        <taxon>Archelosauria</taxon>
        <taxon>Archosauria</taxon>
        <taxon>Dinosauria</taxon>
        <taxon>Saurischia</taxon>
        <taxon>Theropoda</taxon>
        <taxon>Coelurosauria</taxon>
        <taxon>Aves</taxon>
        <taxon>Neognathae</taxon>
        <taxon>Neoaves</taxon>
        <taxon>Telluraves</taxon>
        <taxon>Australaves</taxon>
        <taxon>Passeriformes</taxon>
        <taxon>Corvoidea</taxon>
        <taxon>Pachycephalidae</taxon>
        <taxon>Rhagologus</taxon>
    </lineage>
</organism>
<evidence type="ECO:0000256" key="3">
    <source>
        <dbReference type="ARBA" id="ARBA00022722"/>
    </source>
</evidence>
<evidence type="ECO:0000313" key="9">
    <source>
        <dbReference type="Proteomes" id="UP000564948"/>
    </source>
</evidence>
<dbReference type="GO" id="GO:0004519">
    <property type="term" value="F:endonuclease activity"/>
    <property type="evidence" value="ECO:0007669"/>
    <property type="project" value="UniProtKB-KW"/>
</dbReference>
<dbReference type="SUPFAM" id="SSF56672">
    <property type="entry name" value="DNA/RNA polymerases"/>
    <property type="match status" value="1"/>
</dbReference>
<evidence type="ECO:0000256" key="6">
    <source>
        <dbReference type="ARBA" id="ARBA00022918"/>
    </source>
</evidence>
<dbReference type="EMBL" id="VZTD01002222">
    <property type="protein sequence ID" value="NXB17837.1"/>
    <property type="molecule type" value="Genomic_DNA"/>
</dbReference>
<proteinExistence type="predicted"/>
<evidence type="ECO:0000313" key="8">
    <source>
        <dbReference type="EMBL" id="NXB17837.1"/>
    </source>
</evidence>
<evidence type="ECO:0000256" key="4">
    <source>
        <dbReference type="ARBA" id="ARBA00022759"/>
    </source>
</evidence>
<dbReference type="Gene3D" id="3.30.70.270">
    <property type="match status" value="1"/>
</dbReference>
<dbReference type="InterPro" id="IPR010661">
    <property type="entry name" value="RVT_thumb"/>
</dbReference>
<keyword evidence="4" id="KW-0255">Endonuclease</keyword>
<dbReference type="GO" id="GO:0016787">
    <property type="term" value="F:hydrolase activity"/>
    <property type="evidence" value="ECO:0007669"/>
    <property type="project" value="UniProtKB-KW"/>
</dbReference>
<feature type="non-terminal residue" evidence="8">
    <location>
        <position position="1"/>
    </location>
</feature>
<dbReference type="GO" id="GO:0035613">
    <property type="term" value="F:RNA stem-loop binding"/>
    <property type="evidence" value="ECO:0007669"/>
    <property type="project" value="TreeGrafter"/>
</dbReference>
<evidence type="ECO:0000259" key="7">
    <source>
        <dbReference type="Pfam" id="PF06817"/>
    </source>
</evidence>
<dbReference type="PANTHER" id="PTHR41694:SF3">
    <property type="entry name" value="RNA-DIRECTED DNA POLYMERASE-RELATED"/>
    <property type="match status" value="1"/>
</dbReference>
<dbReference type="Proteomes" id="UP000564948">
    <property type="component" value="Unassembled WGS sequence"/>
</dbReference>
<dbReference type="GO" id="GO:0003964">
    <property type="term" value="F:RNA-directed DNA polymerase activity"/>
    <property type="evidence" value="ECO:0007669"/>
    <property type="project" value="UniProtKB-KW"/>
</dbReference>
<keyword evidence="3" id="KW-0540">Nuclease</keyword>
<dbReference type="InterPro" id="IPR043128">
    <property type="entry name" value="Rev_trsase/Diguanyl_cyclase"/>
</dbReference>
<sequence>WTYLGLCISEQTVVPQQLTIKDDPKILQDLHQLCGSINWVRPLLRVTTEDLMPLFNLLKGYEDLDS</sequence>
<evidence type="ECO:0000256" key="2">
    <source>
        <dbReference type="ARBA" id="ARBA00022695"/>
    </source>
</evidence>